<evidence type="ECO:0000313" key="2">
    <source>
        <dbReference type="EMBL" id="TXC08717.1"/>
    </source>
</evidence>
<feature type="coiled-coil region" evidence="1">
    <location>
        <begin position="31"/>
        <end position="58"/>
    </location>
</feature>
<accession>A0A5C6TCW3</accession>
<evidence type="ECO:0000313" key="3">
    <source>
        <dbReference type="Proteomes" id="UP000321331"/>
    </source>
</evidence>
<dbReference type="AlphaFoldDB" id="A0A5C6TCW3"/>
<proteinExistence type="predicted"/>
<protein>
    <recommendedName>
        <fullName evidence="4">Fungal N-terminal domain-containing protein</fullName>
    </recommendedName>
</protein>
<comment type="caution">
    <text evidence="2">The sequence shown here is derived from an EMBL/GenBank/DDBJ whole genome shotgun (WGS) entry which is preliminary data.</text>
</comment>
<gene>
    <name evidence="2" type="ORF">FocTR4_00003658</name>
</gene>
<sequence length="192" mass="21204">MGCLSVAASCIAVIQAVDQTYKVISQFVRDCKEAKSDLASVSQELTTLTRTLTQLKDLVPDGSNFADSDLTNNTKRDIREIISSCLTVANDVNDVLSSYEGKLTALSWATKGKRKVATSKMLLETNRRALSLAVDTIALATAQHIKQDTSNILDDTTQMRGDIHHLVAKIRNLEEMVAEKDPNDPRTYMLMR</sequence>
<organism evidence="2 3">
    <name type="scientific">Fusarium oxysporum f. sp. cubense</name>
    <dbReference type="NCBI Taxonomy" id="61366"/>
    <lineage>
        <taxon>Eukaryota</taxon>
        <taxon>Fungi</taxon>
        <taxon>Dikarya</taxon>
        <taxon>Ascomycota</taxon>
        <taxon>Pezizomycotina</taxon>
        <taxon>Sordariomycetes</taxon>
        <taxon>Hypocreomycetidae</taxon>
        <taxon>Hypocreales</taxon>
        <taxon>Nectriaceae</taxon>
        <taxon>Fusarium</taxon>
        <taxon>Fusarium oxysporum species complex</taxon>
    </lineage>
</organism>
<name>A0A5C6TCW3_FUSOC</name>
<evidence type="ECO:0000256" key="1">
    <source>
        <dbReference type="SAM" id="Coils"/>
    </source>
</evidence>
<evidence type="ECO:0008006" key="4">
    <source>
        <dbReference type="Google" id="ProtNLM"/>
    </source>
</evidence>
<dbReference type="Proteomes" id="UP000321331">
    <property type="component" value="Unassembled WGS sequence"/>
</dbReference>
<dbReference type="EMBL" id="VMNF01000005">
    <property type="protein sequence ID" value="TXC08717.1"/>
    <property type="molecule type" value="Genomic_DNA"/>
</dbReference>
<reference evidence="2 3" key="1">
    <citation type="submission" date="2019-07" db="EMBL/GenBank/DDBJ databases">
        <title>The First High-Quality Draft Genome Sequence of the Causal Agent of the Current Panama Disease Epidemic.</title>
        <authorList>
            <person name="Warmington R.J."/>
            <person name="Kay W."/>
            <person name="Jeffries A."/>
            <person name="Bebber D."/>
            <person name="Moore K."/>
            <person name="Studholme D.J."/>
        </authorList>
    </citation>
    <scope>NUCLEOTIDE SEQUENCE [LARGE SCALE GENOMIC DNA]</scope>
    <source>
        <strain evidence="2 3">TR4</strain>
    </source>
</reference>
<keyword evidence="1" id="KW-0175">Coiled coil</keyword>